<dbReference type="EMBL" id="VUMG01000004">
    <property type="protein sequence ID" value="MSS46585.1"/>
    <property type="molecule type" value="Genomic_DNA"/>
</dbReference>
<evidence type="ECO:0000256" key="1">
    <source>
        <dbReference type="SAM" id="MobiDB-lite"/>
    </source>
</evidence>
<proteinExistence type="predicted"/>
<comment type="caution">
    <text evidence="2">The sequence shown here is derived from an EMBL/GenBank/DDBJ whole genome shotgun (WGS) entry which is preliminary data.</text>
</comment>
<evidence type="ECO:0000313" key="3">
    <source>
        <dbReference type="Proteomes" id="UP000466104"/>
    </source>
</evidence>
<organism evidence="2 3">
    <name type="scientific">Cutibacterium porci</name>
    <dbReference type="NCBI Taxonomy" id="2605781"/>
    <lineage>
        <taxon>Bacteria</taxon>
        <taxon>Bacillati</taxon>
        <taxon>Actinomycetota</taxon>
        <taxon>Actinomycetes</taxon>
        <taxon>Propionibacteriales</taxon>
        <taxon>Propionibacteriaceae</taxon>
        <taxon>Cutibacterium</taxon>
    </lineage>
</organism>
<name>A0A7K0J9E6_9ACTN</name>
<dbReference type="Proteomes" id="UP000466104">
    <property type="component" value="Unassembled WGS sequence"/>
</dbReference>
<feature type="compositionally biased region" description="Polar residues" evidence="1">
    <location>
        <begin position="67"/>
        <end position="79"/>
    </location>
</feature>
<protein>
    <submittedName>
        <fullName evidence="2">Uncharacterized protein</fullName>
    </submittedName>
</protein>
<accession>A0A7K0J9E6</accession>
<feature type="compositionally biased region" description="Basic and acidic residues" evidence="1">
    <location>
        <begin position="24"/>
        <end position="51"/>
    </location>
</feature>
<reference evidence="2 3" key="1">
    <citation type="submission" date="2019-08" db="EMBL/GenBank/DDBJ databases">
        <title>In-depth cultivation of the pig gut microbiome towards novel bacterial diversity and tailored functional studies.</title>
        <authorList>
            <person name="Wylensek D."/>
            <person name="Hitch T.C.A."/>
            <person name="Clavel T."/>
        </authorList>
    </citation>
    <scope>NUCLEOTIDE SEQUENCE [LARGE SCALE GENOMIC DNA]</scope>
    <source>
        <strain evidence="2 3">WCA-380-WT-3A</strain>
    </source>
</reference>
<feature type="region of interest" description="Disordered" evidence="1">
    <location>
        <begin position="1"/>
        <end position="79"/>
    </location>
</feature>
<dbReference type="RefSeq" id="WP_154564795.1">
    <property type="nucleotide sequence ID" value="NZ_VUMG01000004.1"/>
</dbReference>
<evidence type="ECO:0000313" key="2">
    <source>
        <dbReference type="EMBL" id="MSS46585.1"/>
    </source>
</evidence>
<keyword evidence="3" id="KW-1185">Reference proteome</keyword>
<gene>
    <name evidence="2" type="ORF">FYJ43_11295</name>
</gene>
<sequence length="79" mass="8930">MNATSPDNQHRIHDRRRGHGPILDSHRAVRVRELAEHPEPSGESRMPEPGHEWQVVLADLRRRANASPLNDSGQQSSPQ</sequence>
<dbReference type="AlphaFoldDB" id="A0A7K0J9E6"/>